<comment type="caution">
    <text evidence="1">The sequence shown here is derived from an EMBL/GenBank/DDBJ whole genome shotgun (WGS) entry which is preliminary data.</text>
</comment>
<dbReference type="RefSeq" id="WP_386832337.1">
    <property type="nucleotide sequence ID" value="NZ_JBHUNP010000001.1"/>
</dbReference>
<evidence type="ECO:0000313" key="2">
    <source>
        <dbReference type="Proteomes" id="UP001597521"/>
    </source>
</evidence>
<proteinExistence type="predicted"/>
<evidence type="ECO:0000313" key="1">
    <source>
        <dbReference type="EMBL" id="MFD2647307.1"/>
    </source>
</evidence>
<name>A0ABW5QIB3_9HYPH</name>
<dbReference type="Proteomes" id="UP001597521">
    <property type="component" value="Unassembled WGS sequence"/>
</dbReference>
<reference evidence="2" key="1">
    <citation type="journal article" date="2019" name="Int. J. Syst. Evol. Microbiol.">
        <title>The Global Catalogue of Microorganisms (GCM) 10K type strain sequencing project: providing services to taxonomists for standard genome sequencing and annotation.</title>
        <authorList>
            <consortium name="The Broad Institute Genomics Platform"/>
            <consortium name="The Broad Institute Genome Sequencing Center for Infectious Disease"/>
            <person name="Wu L."/>
            <person name="Ma J."/>
        </authorList>
    </citation>
    <scope>NUCLEOTIDE SEQUENCE [LARGE SCALE GENOMIC DNA]</scope>
    <source>
        <strain evidence="2">CCM 7427</strain>
    </source>
</reference>
<protein>
    <submittedName>
        <fullName evidence="1">Uncharacterized protein</fullName>
    </submittedName>
</protein>
<gene>
    <name evidence="1" type="ORF">ACFSX5_05785</name>
</gene>
<keyword evidence="2" id="KW-1185">Reference proteome</keyword>
<sequence>MMRDAVLEGVRRFDVDHLRQLARGGAGDASALARLEAKGWVETVGSVHLITLAGRTLLDHPPTELQ</sequence>
<organism evidence="1 2">
    <name type="scientific">Devosia albogilva</name>
    <dbReference type="NCBI Taxonomy" id="429726"/>
    <lineage>
        <taxon>Bacteria</taxon>
        <taxon>Pseudomonadati</taxon>
        <taxon>Pseudomonadota</taxon>
        <taxon>Alphaproteobacteria</taxon>
        <taxon>Hyphomicrobiales</taxon>
        <taxon>Devosiaceae</taxon>
        <taxon>Devosia</taxon>
    </lineage>
</organism>
<dbReference type="EMBL" id="JBHUNP010000001">
    <property type="protein sequence ID" value="MFD2647307.1"/>
    <property type="molecule type" value="Genomic_DNA"/>
</dbReference>
<accession>A0ABW5QIB3</accession>